<evidence type="ECO:0000256" key="1">
    <source>
        <dbReference type="SAM" id="MobiDB-lite"/>
    </source>
</evidence>
<feature type="region of interest" description="Disordered" evidence="1">
    <location>
        <begin position="154"/>
        <end position="196"/>
    </location>
</feature>
<evidence type="ECO:0000313" key="3">
    <source>
        <dbReference type="Proteomes" id="UP000054217"/>
    </source>
</evidence>
<name>A0A0C3IEU5_PISTI</name>
<dbReference type="Proteomes" id="UP000054217">
    <property type="component" value="Unassembled WGS sequence"/>
</dbReference>
<keyword evidence="3" id="KW-1185">Reference proteome</keyword>
<reference evidence="2 3" key="1">
    <citation type="submission" date="2014-04" db="EMBL/GenBank/DDBJ databases">
        <authorList>
            <consortium name="DOE Joint Genome Institute"/>
            <person name="Kuo A."/>
            <person name="Kohler A."/>
            <person name="Costa M.D."/>
            <person name="Nagy L.G."/>
            <person name="Floudas D."/>
            <person name="Copeland A."/>
            <person name="Barry K.W."/>
            <person name="Cichocki N."/>
            <person name="Veneault-Fourrey C."/>
            <person name="LaButti K."/>
            <person name="Lindquist E.A."/>
            <person name="Lipzen A."/>
            <person name="Lundell T."/>
            <person name="Morin E."/>
            <person name="Murat C."/>
            <person name="Sun H."/>
            <person name="Tunlid A."/>
            <person name="Henrissat B."/>
            <person name="Grigoriev I.V."/>
            <person name="Hibbett D.S."/>
            <person name="Martin F."/>
            <person name="Nordberg H.P."/>
            <person name="Cantor M.N."/>
            <person name="Hua S.X."/>
        </authorList>
    </citation>
    <scope>NUCLEOTIDE SEQUENCE [LARGE SCALE GENOMIC DNA]</scope>
    <source>
        <strain evidence="2 3">Marx 270</strain>
    </source>
</reference>
<gene>
    <name evidence="2" type="ORF">M404DRAFT_34025</name>
</gene>
<proteinExistence type="predicted"/>
<protein>
    <submittedName>
        <fullName evidence="2">Uncharacterized protein</fullName>
    </submittedName>
</protein>
<dbReference type="AlphaFoldDB" id="A0A0C3IEU5"/>
<organism evidence="2 3">
    <name type="scientific">Pisolithus tinctorius Marx 270</name>
    <dbReference type="NCBI Taxonomy" id="870435"/>
    <lineage>
        <taxon>Eukaryota</taxon>
        <taxon>Fungi</taxon>
        <taxon>Dikarya</taxon>
        <taxon>Basidiomycota</taxon>
        <taxon>Agaricomycotina</taxon>
        <taxon>Agaricomycetes</taxon>
        <taxon>Agaricomycetidae</taxon>
        <taxon>Boletales</taxon>
        <taxon>Sclerodermatineae</taxon>
        <taxon>Pisolithaceae</taxon>
        <taxon>Pisolithus</taxon>
    </lineage>
</organism>
<feature type="compositionally biased region" description="Basic and acidic residues" evidence="1">
    <location>
        <begin position="292"/>
        <end position="301"/>
    </location>
</feature>
<dbReference type="InParanoid" id="A0A0C3IEU5"/>
<sequence length="319" mass="35397">MSNSRPIVAADNNNEGQAIVDWTQVPDDNIRYDTNDKEEVMRAKEEQAWLEAERVAREQAEAKRIAWEAEEQRACEEEERRKAEEEKEAERRHKAKADKGDEAGGEVKKVVMDPGCTCCAWAKTVCEFVVDSNKKRLACVRCNQSKGKCCWPRDGKDAKDGPKAVSKVVKGKKRKADDETPEPGPSQKKWAKSKPIEVLEINEPEAGGSGLRKASAERYSGLENKLERLIKAAGLIANNLASLFKLHETVVENSGCIADALESLLNESYSFGMAVSPSDSGSSELDSEELHEEAKWLRAHGEDEEEETEGEDEAMAEGE</sequence>
<feature type="compositionally biased region" description="Acidic residues" evidence="1">
    <location>
        <begin position="302"/>
        <end position="319"/>
    </location>
</feature>
<dbReference type="OrthoDB" id="2705551at2759"/>
<dbReference type="STRING" id="870435.A0A0C3IEU5"/>
<dbReference type="EMBL" id="KN832064">
    <property type="protein sequence ID" value="KIN95567.1"/>
    <property type="molecule type" value="Genomic_DNA"/>
</dbReference>
<feature type="region of interest" description="Disordered" evidence="1">
    <location>
        <begin position="275"/>
        <end position="319"/>
    </location>
</feature>
<reference evidence="3" key="2">
    <citation type="submission" date="2015-01" db="EMBL/GenBank/DDBJ databases">
        <title>Evolutionary Origins and Diversification of the Mycorrhizal Mutualists.</title>
        <authorList>
            <consortium name="DOE Joint Genome Institute"/>
            <consortium name="Mycorrhizal Genomics Consortium"/>
            <person name="Kohler A."/>
            <person name="Kuo A."/>
            <person name="Nagy L.G."/>
            <person name="Floudas D."/>
            <person name="Copeland A."/>
            <person name="Barry K.W."/>
            <person name="Cichocki N."/>
            <person name="Veneault-Fourrey C."/>
            <person name="LaButti K."/>
            <person name="Lindquist E.A."/>
            <person name="Lipzen A."/>
            <person name="Lundell T."/>
            <person name="Morin E."/>
            <person name="Murat C."/>
            <person name="Riley R."/>
            <person name="Ohm R."/>
            <person name="Sun H."/>
            <person name="Tunlid A."/>
            <person name="Henrissat B."/>
            <person name="Grigoriev I.V."/>
            <person name="Hibbett D.S."/>
            <person name="Martin F."/>
        </authorList>
    </citation>
    <scope>NUCLEOTIDE SEQUENCE [LARGE SCALE GENOMIC DNA]</scope>
    <source>
        <strain evidence="3">Marx 270</strain>
    </source>
</reference>
<feature type="region of interest" description="Disordered" evidence="1">
    <location>
        <begin position="70"/>
        <end position="103"/>
    </location>
</feature>
<evidence type="ECO:0000313" key="2">
    <source>
        <dbReference type="EMBL" id="KIN95567.1"/>
    </source>
</evidence>
<accession>A0A0C3IEU5</accession>
<dbReference type="HOGENOM" id="CLU_048923_0_0_1"/>